<dbReference type="PANTHER" id="PTHR12654">
    <property type="entry name" value="BILE ACID BETA-GLUCOSIDASE-RELATED"/>
    <property type="match status" value="1"/>
</dbReference>
<dbReference type="Gene3D" id="1.50.10.10">
    <property type="match status" value="1"/>
</dbReference>
<dbReference type="InterPro" id="IPR012341">
    <property type="entry name" value="6hp_glycosidase-like_sf"/>
</dbReference>
<dbReference type="InterPro" id="IPR006775">
    <property type="entry name" value="GH116_catalytic"/>
</dbReference>
<dbReference type="Proteomes" id="UP001242480">
    <property type="component" value="Unassembled WGS sequence"/>
</dbReference>
<dbReference type="EMBL" id="JAUSVX010000002">
    <property type="protein sequence ID" value="MDQ0468518.1"/>
    <property type="molecule type" value="Genomic_DNA"/>
</dbReference>
<reference evidence="3 4" key="1">
    <citation type="submission" date="2023-07" db="EMBL/GenBank/DDBJ databases">
        <title>Genomic Encyclopedia of Type Strains, Phase IV (KMG-IV): sequencing the most valuable type-strain genomes for metagenomic binning, comparative biology and taxonomic classification.</title>
        <authorList>
            <person name="Goeker M."/>
        </authorList>
    </citation>
    <scope>NUCLEOTIDE SEQUENCE [LARGE SCALE GENOMIC DNA]</scope>
    <source>
        <strain evidence="3 4">DSM 19619</strain>
    </source>
</reference>
<evidence type="ECO:0000313" key="4">
    <source>
        <dbReference type="Proteomes" id="UP001242480"/>
    </source>
</evidence>
<dbReference type="InterPro" id="IPR008928">
    <property type="entry name" value="6-hairpin_glycosidase_sf"/>
</dbReference>
<dbReference type="InterPro" id="IPR052566">
    <property type="entry name" value="Non-lysos_glucosylceramidase"/>
</dbReference>
<name>A0ABU0J2M9_9HYPH</name>
<dbReference type="Pfam" id="PF12215">
    <property type="entry name" value="Glyco_hydr_116N"/>
    <property type="match status" value="1"/>
</dbReference>
<organism evidence="3 4">
    <name type="scientific">Labrys wisconsinensis</name>
    <dbReference type="NCBI Taxonomy" id="425677"/>
    <lineage>
        <taxon>Bacteria</taxon>
        <taxon>Pseudomonadati</taxon>
        <taxon>Pseudomonadota</taxon>
        <taxon>Alphaproteobacteria</taxon>
        <taxon>Hyphomicrobiales</taxon>
        <taxon>Xanthobacteraceae</taxon>
        <taxon>Labrys</taxon>
    </lineage>
</organism>
<sequence length="869" mass="96162">MWDDLASIDPRFAYRGERTRYIAFPLGGIGSGGFSISGSGRLIDWSIRNRPALQGYNGYSHFAIKAERDGQLVDARVLNGPYDLNPSGAPGLRKMFDGFGHGANRQTLVGVPHFGEVDFYGRFPTADLVFRDERFPGAVRLTALSPFIPHNDRDSAMPVAMLAFEIVNDTGDALTYTLAGTLGNHGANSGIHTFDRRDGVSTLRLTSSDQTLKPADRGDLTIATDADDVDHTDHHYRGQWFDDLAVFWKDFARPGRLPERRYERPRTSQHMGLQPEHGTLAARVTIPAGERRTVRFALSWSFPVGDIYWAFRSSPSAPIPDRETPTWRNYYANHWTDSEASARDALQRWEGLAGETIAFRDGVFGSTLPAEIKDAASATLALLRTATVIRLEGGEIWAWEGQHTQDGSCEGSCTHVWNYQQALAHLFPTLERTLRETELTYNQLPSGGLTFRQKLPLGSGFDVIGPCADGHFGAVIKTYRDWKLSGDGEWLARWWPKVRRAVEYAWSRDNPDRWDPDETGILSGRQHQTLDMELFNPNAWLGSIYVAALLAASEMAAALGEADFAEKCGRLGRNGARYIDEKLFNGRWFVQDIDLSDRSVLVPFDVGRKAGVLADGFMETYWSQEHAELKYQMGEGCITDQILGQWHAEVAGLGGFLDDRKVEAALKAVHANNFRPSLQDHFNPCRTYAYEDEGGLLVATYPEGVRQPMVAAPYAEEVWTGIEYMSASHMIMRGLVDEGLAVVRAARDRHDGARRNPWNDIECGSYYARSMSAWQLVNAWAGLSADLVAGRIGFAPKAQGDCTLFWSAGNGFGQLRRQAGEVTFAVLGGSIDVGEIAVADLGVHRFPARRVIGKGALVLQLAPEASTVA</sequence>
<evidence type="ECO:0000259" key="2">
    <source>
        <dbReference type="Pfam" id="PF12215"/>
    </source>
</evidence>
<evidence type="ECO:0000313" key="3">
    <source>
        <dbReference type="EMBL" id="MDQ0468518.1"/>
    </source>
</evidence>
<gene>
    <name evidence="3" type="ORF">QO011_001518</name>
</gene>
<dbReference type="PANTHER" id="PTHR12654:SF0">
    <property type="entry name" value="NON-LYSOSOMAL GLUCOSYLCERAMIDASE"/>
    <property type="match status" value="1"/>
</dbReference>
<proteinExistence type="predicted"/>
<dbReference type="SUPFAM" id="SSF48208">
    <property type="entry name" value="Six-hairpin glycosidases"/>
    <property type="match status" value="1"/>
</dbReference>
<protein>
    <submittedName>
        <fullName evidence="3">Uncharacterized protein (DUF608 family)</fullName>
    </submittedName>
</protein>
<evidence type="ECO:0000259" key="1">
    <source>
        <dbReference type="Pfam" id="PF04685"/>
    </source>
</evidence>
<feature type="domain" description="Glycosyl-hydrolase family 116 catalytic region" evidence="1">
    <location>
        <begin position="469"/>
        <end position="776"/>
    </location>
</feature>
<keyword evidence="4" id="KW-1185">Reference proteome</keyword>
<accession>A0ABU0J2M9</accession>
<dbReference type="Pfam" id="PF04685">
    <property type="entry name" value="DUF608"/>
    <property type="match status" value="1"/>
</dbReference>
<feature type="domain" description="Glycosyl-hydrolase family 116 N-terminal" evidence="2">
    <location>
        <begin position="23"/>
        <end position="350"/>
    </location>
</feature>
<comment type="caution">
    <text evidence="3">The sequence shown here is derived from an EMBL/GenBank/DDBJ whole genome shotgun (WGS) entry which is preliminary data.</text>
</comment>
<dbReference type="RefSeq" id="WP_307269832.1">
    <property type="nucleotide sequence ID" value="NZ_JAUSVX010000002.1"/>
</dbReference>
<dbReference type="InterPro" id="IPR024462">
    <property type="entry name" value="GH116_N"/>
</dbReference>